<name>A0ABS9TX68_9MICC</name>
<dbReference type="RefSeq" id="WP_241050810.1">
    <property type="nucleotide sequence ID" value="NZ_JAKZBV010000001.1"/>
</dbReference>
<sequence length="199" mass="19013">MRARAAAAAALASFGILAIGWQAGAQSIEASKVTGVTNSATNGNAGTASSGSSTSTGSSGTNGAAAGTTGSGTTGSGTTGSSGTSGSSTSNSGSASSGGQASTSSALKNGTFTGTAEETRYGIVQVQVVVSGGKITDVQTPQLTGDDMRSDMINSEAAPILRSEVLQAQSANVDTVSGATYTSEGYVASLQAALNAAHA</sequence>
<proteinExistence type="predicted"/>
<evidence type="ECO:0000313" key="4">
    <source>
        <dbReference type="EMBL" id="MCH6468807.1"/>
    </source>
</evidence>
<dbReference type="EMBL" id="JAKZBV010000001">
    <property type="protein sequence ID" value="MCH6468807.1"/>
    <property type="molecule type" value="Genomic_DNA"/>
</dbReference>
<comment type="caution">
    <text evidence="4">The sequence shown here is derived from an EMBL/GenBank/DDBJ whole genome shotgun (WGS) entry which is preliminary data.</text>
</comment>
<feature type="compositionally biased region" description="Low complexity" evidence="1">
    <location>
        <begin position="39"/>
        <end position="68"/>
    </location>
</feature>
<feature type="signal peptide" evidence="2">
    <location>
        <begin position="1"/>
        <end position="25"/>
    </location>
</feature>
<feature type="region of interest" description="Disordered" evidence="1">
    <location>
        <begin position="39"/>
        <end position="106"/>
    </location>
</feature>
<dbReference type="Gene3D" id="3.90.1010.20">
    <property type="match status" value="1"/>
</dbReference>
<evidence type="ECO:0000259" key="3">
    <source>
        <dbReference type="SMART" id="SM00900"/>
    </source>
</evidence>
<evidence type="ECO:0000256" key="2">
    <source>
        <dbReference type="SAM" id="SignalP"/>
    </source>
</evidence>
<dbReference type="SMART" id="SM00900">
    <property type="entry name" value="FMN_bind"/>
    <property type="match status" value="1"/>
</dbReference>
<feature type="compositionally biased region" description="Low complexity" evidence="1">
    <location>
        <begin position="81"/>
        <end position="106"/>
    </location>
</feature>
<dbReference type="InterPro" id="IPR007329">
    <property type="entry name" value="FMN-bd"/>
</dbReference>
<gene>
    <name evidence="4" type="ORF">L0M17_02190</name>
</gene>
<accession>A0ABS9TX68</accession>
<dbReference type="Pfam" id="PF04205">
    <property type="entry name" value="FMN_bind"/>
    <property type="match status" value="1"/>
</dbReference>
<protein>
    <submittedName>
        <fullName evidence="4">FMN-binding protein</fullName>
    </submittedName>
</protein>
<keyword evidence="2" id="KW-0732">Signal</keyword>
<keyword evidence="5" id="KW-1185">Reference proteome</keyword>
<reference evidence="4 5" key="1">
    <citation type="submission" date="2022-03" db="EMBL/GenBank/DDBJ databases">
        <title>Sinomonas sp. isolated from a soil.</title>
        <authorList>
            <person name="Han J."/>
            <person name="Kim D.-U."/>
        </authorList>
    </citation>
    <scope>NUCLEOTIDE SEQUENCE [LARGE SCALE GENOMIC DNA]</scope>
    <source>
        <strain evidence="4 5">5-5</strain>
    </source>
</reference>
<evidence type="ECO:0000313" key="5">
    <source>
        <dbReference type="Proteomes" id="UP001202922"/>
    </source>
</evidence>
<evidence type="ECO:0000256" key="1">
    <source>
        <dbReference type="SAM" id="MobiDB-lite"/>
    </source>
</evidence>
<feature type="domain" description="FMN-binding" evidence="3">
    <location>
        <begin position="120"/>
        <end position="197"/>
    </location>
</feature>
<feature type="chain" id="PRO_5045207828" evidence="2">
    <location>
        <begin position="26"/>
        <end position="199"/>
    </location>
</feature>
<organism evidence="4 5">
    <name type="scientific">Sinomonas terrae</name>
    <dbReference type="NCBI Taxonomy" id="2908838"/>
    <lineage>
        <taxon>Bacteria</taxon>
        <taxon>Bacillati</taxon>
        <taxon>Actinomycetota</taxon>
        <taxon>Actinomycetes</taxon>
        <taxon>Micrococcales</taxon>
        <taxon>Micrococcaceae</taxon>
        <taxon>Sinomonas</taxon>
    </lineage>
</organism>
<dbReference type="Proteomes" id="UP001202922">
    <property type="component" value="Unassembled WGS sequence"/>
</dbReference>
<feature type="compositionally biased region" description="Gly residues" evidence="1">
    <location>
        <begin position="69"/>
        <end position="80"/>
    </location>
</feature>